<sequence length="1098" mass="123644">MSTGKQEGITRKVFQKDFPTLHAFFKETATMSKNDLKERDLLMEFWGEDVEGNGRRRVEWSRKPIPRYVATLAILSSAARTSKTSSKLCMKFNGDKGCQVETCAYLHKCLYCRQNFRADHSQCPMRKKLLAEQTNFKDRFRQDPLDAALPGLGQDDESLEHTLRRLALDPPGKKASSETASAASASLTSGFAALASEDEVCDGSEADAEPQGSQADLVSDNASERFADAEPQVMHMAIVTNRCNTEKPTEPQIPQVLMPAKQELEASCMAAPDAGAARPAKASTENLPMLEPEELQTDPARKHAQSPPLLANASAGKYVLGFACHMDADMAACQGNLVKSDEKKAPLSIVASQELGIDVDSLRIVYSKSSEVAVVFASFGEPVNKFATQFLHALNPQMRQWVVHGKALFLASRNGTESAKFMPTWPIFEEEIQKDCERFEQWFDHLPKEKKRRFDQAQGPGAMLFVPVDEDKPMEWVYEDISGYEQIARKARRVFESKDSCLRSLSFCADDSDDEPNKPATLRECFAKEKLDFSFAPRQHKIVAIACKPQITMPDKRARMNVKAACIVAKLYGLSFLKKGTSSYLKSLKGDVILCMVGPGPHRQLRPETSWVTQDCEVLESEFFDFLEALKKDGADDIADDVRPLVRLEELKTWSKAWLDYGQKYIKSLQDLEEMAQPEDWMLRLDEGEDNFESGLPYLESYLQYKFAFSLHMSRDGQENGIILVSNNQTLIFATGLLSRRDLQPILAVYHCREAREDKDAWKAPKLDSRYKFAEWTVSPAQTSRQVEPLDLLSDACMQPGAERNLLQLHELKSFDPRAHVDVQEACLQHILRKRDRFEADNLYQGFKDPQGWDLVNPDRLKKQVKQQLDKVRAWCRTDRSIPVMTVFADFTYQWLVPLPNPSQEDGKLSENPTLVAVLQPIRKDEKDAPCYVLRTTLTLDMALMQARVCGKLHQRWTVSRRQAEELQRVVNAVRSIPQSDPEVKRAVVNAIERLRKYKECILRFLPSVATTEDCEASKYPGASGWLPPAQRKGKARSDPSAGSAAASDQEDEVDKFQQLGDIRRGYEQQTGVGGQDADPWTDGQDPWTLSIADKGSA</sequence>
<feature type="region of interest" description="Disordered" evidence="1">
    <location>
        <begin position="198"/>
        <end position="217"/>
    </location>
</feature>
<evidence type="ECO:0000256" key="1">
    <source>
        <dbReference type="SAM" id="MobiDB-lite"/>
    </source>
</evidence>
<dbReference type="EMBL" id="CAUJNA010003616">
    <property type="protein sequence ID" value="CAJ1406094.1"/>
    <property type="molecule type" value="Genomic_DNA"/>
</dbReference>
<dbReference type="Proteomes" id="UP001178507">
    <property type="component" value="Unassembled WGS sequence"/>
</dbReference>
<dbReference type="InterPro" id="IPR024437">
    <property type="entry name" value="DUF3825"/>
</dbReference>
<feature type="compositionally biased region" description="Acidic residues" evidence="1">
    <location>
        <begin position="198"/>
        <end position="208"/>
    </location>
</feature>
<protein>
    <recommendedName>
        <fullName evidence="2">DUF3825 domain-containing protein</fullName>
    </recommendedName>
</protein>
<name>A0AA36JI44_9DINO</name>
<reference evidence="3" key="1">
    <citation type="submission" date="2023-08" db="EMBL/GenBank/DDBJ databases">
        <authorList>
            <person name="Chen Y."/>
            <person name="Shah S."/>
            <person name="Dougan E. K."/>
            <person name="Thang M."/>
            <person name="Chan C."/>
        </authorList>
    </citation>
    <scope>NUCLEOTIDE SEQUENCE</scope>
</reference>
<comment type="caution">
    <text evidence="3">The sequence shown here is derived from an EMBL/GenBank/DDBJ whole genome shotgun (WGS) entry which is preliminary data.</text>
</comment>
<feature type="region of interest" description="Disordered" evidence="1">
    <location>
        <begin position="1016"/>
        <end position="1098"/>
    </location>
</feature>
<organism evidence="3 4">
    <name type="scientific">Effrenium voratum</name>
    <dbReference type="NCBI Taxonomy" id="2562239"/>
    <lineage>
        <taxon>Eukaryota</taxon>
        <taxon>Sar</taxon>
        <taxon>Alveolata</taxon>
        <taxon>Dinophyceae</taxon>
        <taxon>Suessiales</taxon>
        <taxon>Symbiodiniaceae</taxon>
        <taxon>Effrenium</taxon>
    </lineage>
</organism>
<feature type="domain" description="DUF3825" evidence="2">
    <location>
        <begin position="672"/>
        <end position="957"/>
    </location>
</feature>
<evidence type="ECO:0000259" key="2">
    <source>
        <dbReference type="Pfam" id="PF12873"/>
    </source>
</evidence>
<accession>A0AA36JI44</accession>
<dbReference type="Pfam" id="PF12873">
    <property type="entry name" value="DUF3825"/>
    <property type="match status" value="1"/>
</dbReference>
<feature type="compositionally biased region" description="Low complexity" evidence="1">
    <location>
        <begin position="1039"/>
        <end position="1048"/>
    </location>
</feature>
<dbReference type="AlphaFoldDB" id="A0AA36JI44"/>
<proteinExistence type="predicted"/>
<gene>
    <name evidence="3" type="ORF">EVOR1521_LOCUS28148</name>
</gene>
<evidence type="ECO:0000313" key="3">
    <source>
        <dbReference type="EMBL" id="CAJ1406094.1"/>
    </source>
</evidence>
<evidence type="ECO:0000313" key="4">
    <source>
        <dbReference type="Proteomes" id="UP001178507"/>
    </source>
</evidence>
<keyword evidence="4" id="KW-1185">Reference proteome</keyword>